<feature type="compositionally biased region" description="Acidic residues" evidence="2">
    <location>
        <begin position="190"/>
        <end position="203"/>
    </location>
</feature>
<accession>A0A183J810</accession>
<dbReference type="WBParaSite" id="SBAD_0001240801-mRNA-1">
    <property type="protein sequence ID" value="SBAD_0001240801-mRNA-1"/>
    <property type="gene ID" value="SBAD_0001240801"/>
</dbReference>
<dbReference type="PROSITE" id="PS50157">
    <property type="entry name" value="ZINC_FINGER_C2H2_2"/>
    <property type="match status" value="1"/>
</dbReference>
<organism evidence="6">
    <name type="scientific">Soboliphyme baturini</name>
    <dbReference type="NCBI Taxonomy" id="241478"/>
    <lineage>
        <taxon>Eukaryota</taxon>
        <taxon>Metazoa</taxon>
        <taxon>Ecdysozoa</taxon>
        <taxon>Nematoda</taxon>
        <taxon>Enoplea</taxon>
        <taxon>Dorylaimia</taxon>
        <taxon>Dioctophymatida</taxon>
        <taxon>Dioctophymatoidea</taxon>
        <taxon>Soboliphymatidae</taxon>
        <taxon>Soboliphyme</taxon>
    </lineage>
</organism>
<reference evidence="6" key="1">
    <citation type="submission" date="2016-06" db="UniProtKB">
        <authorList>
            <consortium name="WormBaseParasite"/>
        </authorList>
    </citation>
    <scope>IDENTIFICATION</scope>
</reference>
<dbReference type="GO" id="GO:0008270">
    <property type="term" value="F:zinc ion binding"/>
    <property type="evidence" value="ECO:0007669"/>
    <property type="project" value="UniProtKB-KW"/>
</dbReference>
<evidence type="ECO:0000313" key="5">
    <source>
        <dbReference type="Proteomes" id="UP000270296"/>
    </source>
</evidence>
<feature type="region of interest" description="Disordered" evidence="2">
    <location>
        <begin position="136"/>
        <end position="169"/>
    </location>
</feature>
<keyword evidence="1" id="KW-0863">Zinc-finger</keyword>
<evidence type="ECO:0000313" key="4">
    <source>
        <dbReference type="EMBL" id="VDP44680.1"/>
    </source>
</evidence>
<keyword evidence="1" id="KW-0862">Zinc</keyword>
<dbReference type="InterPro" id="IPR013087">
    <property type="entry name" value="Znf_C2H2_type"/>
</dbReference>
<keyword evidence="5" id="KW-1185">Reference proteome</keyword>
<feature type="compositionally biased region" description="Polar residues" evidence="2">
    <location>
        <begin position="150"/>
        <end position="167"/>
    </location>
</feature>
<name>A0A183J810_9BILA</name>
<keyword evidence="1" id="KW-0479">Metal-binding</keyword>
<feature type="compositionally biased region" description="Polar residues" evidence="2">
    <location>
        <begin position="207"/>
        <end position="217"/>
    </location>
</feature>
<protein>
    <submittedName>
        <fullName evidence="6">C2H2-type domain-containing protein</fullName>
    </submittedName>
</protein>
<dbReference type="SMART" id="SM00355">
    <property type="entry name" value="ZnF_C2H2"/>
    <property type="match status" value="2"/>
</dbReference>
<feature type="compositionally biased region" description="Polar residues" evidence="2">
    <location>
        <begin position="255"/>
        <end position="284"/>
    </location>
</feature>
<feature type="compositionally biased region" description="Polar residues" evidence="2">
    <location>
        <begin position="230"/>
        <end position="248"/>
    </location>
</feature>
<evidence type="ECO:0000256" key="1">
    <source>
        <dbReference type="PROSITE-ProRule" id="PRU00042"/>
    </source>
</evidence>
<reference evidence="4 5" key="2">
    <citation type="submission" date="2018-11" db="EMBL/GenBank/DDBJ databases">
        <authorList>
            <consortium name="Pathogen Informatics"/>
        </authorList>
    </citation>
    <scope>NUCLEOTIDE SEQUENCE [LARGE SCALE GENOMIC DNA]</scope>
</reference>
<dbReference type="Proteomes" id="UP000270296">
    <property type="component" value="Unassembled WGS sequence"/>
</dbReference>
<dbReference type="AlphaFoldDB" id="A0A183J810"/>
<gene>
    <name evidence="4" type="ORF">SBAD_LOCUS12008</name>
</gene>
<evidence type="ECO:0000259" key="3">
    <source>
        <dbReference type="PROSITE" id="PS50157"/>
    </source>
</evidence>
<evidence type="ECO:0000256" key="2">
    <source>
        <dbReference type="SAM" id="MobiDB-lite"/>
    </source>
</evidence>
<dbReference type="EMBL" id="UZAM01016771">
    <property type="protein sequence ID" value="VDP44680.1"/>
    <property type="molecule type" value="Genomic_DNA"/>
</dbReference>
<dbReference type="PROSITE" id="PS00028">
    <property type="entry name" value="ZINC_FINGER_C2H2_1"/>
    <property type="match status" value="1"/>
</dbReference>
<sequence>MLCATCCIRVPPADFYEHWADLHMPSADGMRMYCVECHELITLSDEFQRHEGCFRTEAKRCSPLKCAICQYHAETRKLLARHAKMFHVQKRCGCCGVRLNFSWRMKGHILRCYKNRDKEKSTGILSMSKAVIDISDENPAQSSIDRKADSSVQRPDSTNNGSNNGCLVSSTEVEEVTSVPVMDVKLEQSSNDDDSATGSESEDALSPTCQTPNVGSTNDSVLQCEVASSPKVQNIQSTPQSVDQTKQSPPLPLSVSKNQSLSSIQQEQQTNESPISSTAVSFSFTPRPSPNMRFGCTLCGTTFRYKGTALRHLKSRHRVSVSIDEFIEEQFSTIEHLPCERSIGCQVSETFSKCSECERKGVVIKQLSLLLKRIASEATSMETG</sequence>
<feature type="region of interest" description="Disordered" evidence="2">
    <location>
        <begin position="186"/>
        <end position="217"/>
    </location>
</feature>
<feature type="domain" description="C2H2-type" evidence="3">
    <location>
        <begin position="294"/>
        <end position="317"/>
    </location>
</feature>
<evidence type="ECO:0000313" key="6">
    <source>
        <dbReference type="WBParaSite" id="SBAD_0001240801-mRNA-1"/>
    </source>
</evidence>
<feature type="region of interest" description="Disordered" evidence="2">
    <location>
        <begin position="229"/>
        <end position="284"/>
    </location>
</feature>
<proteinExistence type="predicted"/>